<reference evidence="3 4" key="1">
    <citation type="submission" date="2016-07" db="EMBL/GenBank/DDBJ databases">
        <title>Disparate Historic Effective Population Sizes Predicted by Modern Levels of Genome Diversity for the Scaled Quail (Callipepla squamata) and the Northern Bobwhite (Colinus virginianus): Inferences from First and Second Generation Draft Genome Assemblies for Sympatric New World Quail.</title>
        <authorList>
            <person name="Oldeschulte D.L."/>
            <person name="Halley Y.A."/>
            <person name="Bhattarai E.K."/>
            <person name="Brashear W.A."/>
            <person name="Hill J."/>
            <person name="Metz R.P."/>
            <person name="Johnson C.D."/>
            <person name="Rollins D."/>
            <person name="Peterson M.J."/>
            <person name="Bickhart D.M."/>
            <person name="Decker J.E."/>
            <person name="Seabury C.M."/>
        </authorList>
    </citation>
    <scope>NUCLEOTIDE SEQUENCE [LARGE SCALE GENOMIC DNA]</scope>
    <source>
        <strain evidence="3 4">Texas</strain>
        <tissue evidence="3">Leg muscle</tissue>
    </source>
</reference>
<dbReference type="GO" id="GO:0005634">
    <property type="term" value="C:nucleus"/>
    <property type="evidence" value="ECO:0007669"/>
    <property type="project" value="TreeGrafter"/>
</dbReference>
<dbReference type="GO" id="GO:0045892">
    <property type="term" value="P:negative regulation of DNA-templated transcription"/>
    <property type="evidence" value="ECO:0007669"/>
    <property type="project" value="InterPro"/>
</dbReference>
<feature type="region of interest" description="Disordered" evidence="2">
    <location>
        <begin position="930"/>
        <end position="1144"/>
    </location>
</feature>
<feature type="compositionally biased region" description="Acidic residues" evidence="2">
    <location>
        <begin position="30"/>
        <end position="46"/>
    </location>
</feature>
<feature type="compositionally biased region" description="Low complexity" evidence="2">
    <location>
        <begin position="979"/>
        <end position="995"/>
    </location>
</feature>
<feature type="compositionally biased region" description="Low complexity" evidence="2">
    <location>
        <begin position="461"/>
        <end position="478"/>
    </location>
</feature>
<feature type="compositionally biased region" description="Basic and acidic residues" evidence="2">
    <location>
        <begin position="727"/>
        <end position="739"/>
    </location>
</feature>
<dbReference type="InterPro" id="IPR045124">
    <property type="entry name" value="Su(sable)-like"/>
</dbReference>
<feature type="compositionally biased region" description="Low complexity" evidence="2">
    <location>
        <begin position="1059"/>
        <end position="1083"/>
    </location>
</feature>
<dbReference type="AlphaFoldDB" id="A0A226MGK4"/>
<feature type="region of interest" description="Disordered" evidence="2">
    <location>
        <begin position="390"/>
        <end position="496"/>
    </location>
</feature>
<dbReference type="PANTHER" id="PTHR13119">
    <property type="entry name" value="ZINC FINGER CCCH DOMAIN-CONTAINING PROTEI"/>
    <property type="match status" value="1"/>
</dbReference>
<feature type="compositionally biased region" description="Basic and acidic residues" evidence="2">
    <location>
        <begin position="47"/>
        <end position="62"/>
    </location>
</feature>
<accession>A0A226MGK4</accession>
<dbReference type="PANTHER" id="PTHR13119:SF22">
    <property type="entry name" value="ZINC FINGER CCCH DOMAIN-CONTAINING PROTEIN 6"/>
    <property type="match status" value="1"/>
</dbReference>
<dbReference type="STRING" id="9009.A0A226MGK4"/>
<keyword evidence="4" id="KW-1185">Reference proteome</keyword>
<protein>
    <recommendedName>
        <fullName evidence="5">Zinc finger CCCH domain-containing protein 6</fullName>
    </recommendedName>
</protein>
<feature type="region of interest" description="Disordered" evidence="2">
    <location>
        <begin position="211"/>
        <end position="258"/>
    </location>
</feature>
<proteinExistence type="predicted"/>
<evidence type="ECO:0000256" key="2">
    <source>
        <dbReference type="SAM" id="MobiDB-lite"/>
    </source>
</evidence>
<feature type="compositionally biased region" description="Basic residues" evidence="2">
    <location>
        <begin position="233"/>
        <end position="248"/>
    </location>
</feature>
<feature type="compositionally biased region" description="Low complexity" evidence="2">
    <location>
        <begin position="119"/>
        <end position="131"/>
    </location>
</feature>
<feature type="compositionally biased region" description="Low complexity" evidence="2">
    <location>
        <begin position="947"/>
        <end position="963"/>
    </location>
</feature>
<feature type="compositionally biased region" description="Basic and acidic residues" evidence="2">
    <location>
        <begin position="101"/>
        <end position="112"/>
    </location>
</feature>
<dbReference type="Proteomes" id="UP000198323">
    <property type="component" value="Unassembled WGS sequence"/>
</dbReference>
<dbReference type="GO" id="GO:0003723">
    <property type="term" value="F:RNA binding"/>
    <property type="evidence" value="ECO:0007669"/>
    <property type="project" value="InterPro"/>
</dbReference>
<feature type="region of interest" description="Disordered" evidence="2">
    <location>
        <begin position="617"/>
        <end position="658"/>
    </location>
</feature>
<comment type="caution">
    <text evidence="3">The sequence shown here is derived from an EMBL/GenBank/DDBJ whole genome shotgun (WGS) entry which is preliminary data.</text>
</comment>
<sequence length="1144" mass="125920">MAFESLFSKPPNPVLDPNMPDSDRQHAGDEREDGELEDGEIDDAAYEDVKEHGSKEDKQKNEKGHRKSRKKRKKEKEKKKSKRRRRDKHKHNSPSSDDSSDYSHDSDIERTERSHKKSSSSSYRDYDSSFSQHGHVSGNYMSSQKMQHKKNVKSKDYDDYSHYSDENFGNYNDEEKDEDFADQLKQYRQAKETSSSDLGPPFLKEPVKKQGMKGIQKGISQRGNNYGVGRGRGMQKKLKRKDRGRGRGGNKGSDGFHENVHFVLQDGKPVKKWVNMSQEFINQHTVEHKGKQICKYFLEGRCIKVLNNEEEPQNEDEKELEELRKRGIVPLPKPPPGVGLLPTPAEQYPFSESDIENYQDPSGDYKKIPSLFEIVVKPTVDLAHKIGKKPPTFYNSSSPPRPPFQGSDPHSQHMYNPGSSPGPGPGMPQGHNGPPMHPGSPGHHPCGGPQGMPQSPPMQGVPPGFLGPQNQSGMPMQGQQGGPPLTPPGLGGNYSAPGVQGHMVNMPRDNHCPPGPQYQQMPGERQPNMNYEPIQNPADFYDNYYSHQAVHNFQPANNSGDGAWHGEFTDHQAHLMAQEPHQGGSESDCMSGHMGHKPAINVPDFLPAMQKALYVRLSQKHQRDGDSVSSQGQRAMSKDEDDNVNWYSSSEEEEGNSVKSILKTLKKQSENFRNQQQHSAEQHMLGIPTDPRLAKDKGVGPQAADPRLRASPRSNPRKPSESAALDPRLRDPRMHKVSDGGHASSSLVGAKLDLHHPHTGVKVKQKGMDDDEEDSERELRERAFLIPLEPLPGVTLRDPRSQLRQFSHIKMDVTLMKPNFAKHIVWAPEDLLPIPLPKPDPVSSINLPLPPLIADQRLNKLRNLKNDPHPNAMPADPRLAAKAKNNLAGRSGYLEQSADSHASSSSKLGDPRLQKNVDPRLHRLSNAEAYHGAAKESHPSKFDPRLARSAASSSQPSEAAAAKADPDALPPYAPKLSASGVRLGTSGSLLSGISLYDPRDHSSSSSSSSSDAAPAGSGENGENQKKSILKNSGKNEPSLSEDVALPKPASGVDKNPEGSAEAASDKANSNSKSQAKHSSAAPAVHNLPIQALSGLIRPQYSDPRQVRQPGQVTQTQESDPNGESDDKSLKDVFKTFDPTASPFC</sequence>
<evidence type="ECO:0000256" key="1">
    <source>
        <dbReference type="ARBA" id="ARBA00022737"/>
    </source>
</evidence>
<feature type="compositionally biased region" description="Polar residues" evidence="2">
    <location>
        <begin position="1108"/>
        <end position="1121"/>
    </location>
</feature>
<evidence type="ECO:0008006" key="5">
    <source>
        <dbReference type="Google" id="ProtNLM"/>
    </source>
</evidence>
<organism evidence="3 4">
    <name type="scientific">Callipepla squamata</name>
    <name type="common">Scaled quail</name>
    <dbReference type="NCBI Taxonomy" id="9009"/>
    <lineage>
        <taxon>Eukaryota</taxon>
        <taxon>Metazoa</taxon>
        <taxon>Chordata</taxon>
        <taxon>Craniata</taxon>
        <taxon>Vertebrata</taxon>
        <taxon>Euteleostomi</taxon>
        <taxon>Archelosauria</taxon>
        <taxon>Archosauria</taxon>
        <taxon>Dinosauria</taxon>
        <taxon>Saurischia</taxon>
        <taxon>Theropoda</taxon>
        <taxon>Coelurosauria</taxon>
        <taxon>Aves</taxon>
        <taxon>Neognathae</taxon>
        <taxon>Galloanserae</taxon>
        <taxon>Galliformes</taxon>
        <taxon>Odontophoridae</taxon>
        <taxon>Callipepla</taxon>
    </lineage>
</organism>
<feature type="region of interest" description="Disordered" evidence="2">
    <location>
        <begin position="894"/>
        <end position="914"/>
    </location>
</feature>
<name>A0A226MGK4_CALSU</name>
<feature type="compositionally biased region" description="Low complexity" evidence="2">
    <location>
        <begin position="897"/>
        <end position="906"/>
    </location>
</feature>
<feature type="region of interest" description="Disordered" evidence="2">
    <location>
        <begin position="670"/>
        <end position="773"/>
    </location>
</feature>
<gene>
    <name evidence="3" type="ORF">ASZ78_012605</name>
</gene>
<feature type="region of interest" description="Disordered" evidence="2">
    <location>
        <begin position="1"/>
        <end position="183"/>
    </location>
</feature>
<dbReference type="EMBL" id="MCFN01000973">
    <property type="protein sequence ID" value="OXB54159.1"/>
    <property type="molecule type" value="Genomic_DNA"/>
</dbReference>
<feature type="compositionally biased region" description="Basic residues" evidence="2">
    <location>
        <begin position="63"/>
        <end position="92"/>
    </location>
</feature>
<feature type="compositionally biased region" description="Low complexity" evidence="2">
    <location>
        <begin position="428"/>
        <end position="453"/>
    </location>
</feature>
<feature type="compositionally biased region" description="Basic and acidic residues" evidence="2">
    <location>
        <begin position="1124"/>
        <end position="1134"/>
    </location>
</feature>
<feature type="compositionally biased region" description="Basic and acidic residues" evidence="2">
    <location>
        <begin position="933"/>
        <end position="946"/>
    </location>
</feature>
<dbReference type="OrthoDB" id="411372at2759"/>
<keyword evidence="1" id="KW-0677">Repeat</keyword>
<feature type="compositionally biased region" description="Low complexity" evidence="2">
    <location>
        <begin position="212"/>
        <end position="225"/>
    </location>
</feature>
<evidence type="ECO:0000313" key="3">
    <source>
        <dbReference type="EMBL" id="OXB54159.1"/>
    </source>
</evidence>
<feature type="compositionally biased region" description="Polar residues" evidence="2">
    <location>
        <begin position="1029"/>
        <end position="1038"/>
    </location>
</feature>
<evidence type="ECO:0000313" key="4">
    <source>
        <dbReference type="Proteomes" id="UP000198323"/>
    </source>
</evidence>
<feature type="compositionally biased region" description="Basic and acidic residues" evidence="2">
    <location>
        <begin position="153"/>
        <end position="165"/>
    </location>
</feature>
<feature type="compositionally biased region" description="Acidic residues" evidence="2">
    <location>
        <begin position="172"/>
        <end position="181"/>
    </location>
</feature>